<dbReference type="InterPro" id="IPR011576">
    <property type="entry name" value="Pyridox_Oxase_N"/>
</dbReference>
<feature type="domain" description="Pyridoxamine 5'-phosphate oxidase N-terminal" evidence="2">
    <location>
        <begin position="11"/>
        <end position="131"/>
    </location>
</feature>
<dbReference type="Pfam" id="PF01243">
    <property type="entry name" value="PNPOx_N"/>
    <property type="match status" value="1"/>
</dbReference>
<gene>
    <name evidence="3" type="ORF">A3K06_02980</name>
</gene>
<sequence>MHPETDEQKRKKVFDFIKRHHIGVLSTVNQKHLPEAAVVGFAENEKFEIFFGTFTDSRKYQNLNRNAHVAMVIGWEEGKTVQLEGLAQEIADKDEIARITKIQLAKIPSAAKYVRESHEAFFKIQPSWIRYSDLSVDPWHVCEINFLK</sequence>
<accession>A0A1F5NBV7</accession>
<name>A0A1F5NBV7_9BACT</name>
<evidence type="ECO:0000313" key="4">
    <source>
        <dbReference type="Proteomes" id="UP000176547"/>
    </source>
</evidence>
<protein>
    <recommendedName>
        <fullName evidence="2">Pyridoxamine 5'-phosphate oxidase N-terminal domain-containing protein</fullName>
    </recommendedName>
</protein>
<dbReference type="Proteomes" id="UP000176547">
    <property type="component" value="Unassembled WGS sequence"/>
</dbReference>
<evidence type="ECO:0000256" key="1">
    <source>
        <dbReference type="ARBA" id="ARBA00023002"/>
    </source>
</evidence>
<dbReference type="InterPro" id="IPR012349">
    <property type="entry name" value="Split_barrel_FMN-bd"/>
</dbReference>
<comment type="caution">
    <text evidence="3">The sequence shown here is derived from an EMBL/GenBank/DDBJ whole genome shotgun (WGS) entry which is preliminary data.</text>
</comment>
<reference evidence="3 4" key="1">
    <citation type="journal article" date="2016" name="Nat. Commun.">
        <title>Thousands of microbial genomes shed light on interconnected biogeochemical processes in an aquifer system.</title>
        <authorList>
            <person name="Anantharaman K."/>
            <person name="Brown C.T."/>
            <person name="Hug L.A."/>
            <person name="Sharon I."/>
            <person name="Castelle C.J."/>
            <person name="Probst A.J."/>
            <person name="Thomas B.C."/>
            <person name="Singh A."/>
            <person name="Wilkins M.J."/>
            <person name="Karaoz U."/>
            <person name="Brodie E.L."/>
            <person name="Williams K.H."/>
            <person name="Hubbard S.S."/>
            <person name="Banfield J.F."/>
        </authorList>
    </citation>
    <scope>NUCLEOTIDE SEQUENCE [LARGE SCALE GENOMIC DNA]</scope>
</reference>
<dbReference type="PANTHER" id="PTHR35176">
    <property type="entry name" value="HEME OXYGENASE HI_0854-RELATED"/>
    <property type="match status" value="1"/>
</dbReference>
<dbReference type="GO" id="GO:0005829">
    <property type="term" value="C:cytosol"/>
    <property type="evidence" value="ECO:0007669"/>
    <property type="project" value="TreeGrafter"/>
</dbReference>
<dbReference type="SUPFAM" id="SSF50475">
    <property type="entry name" value="FMN-binding split barrel"/>
    <property type="match status" value="1"/>
</dbReference>
<dbReference type="PANTHER" id="PTHR35176:SF6">
    <property type="entry name" value="HEME OXYGENASE HI_0854-RELATED"/>
    <property type="match status" value="1"/>
</dbReference>
<dbReference type="GO" id="GO:0016627">
    <property type="term" value="F:oxidoreductase activity, acting on the CH-CH group of donors"/>
    <property type="evidence" value="ECO:0007669"/>
    <property type="project" value="TreeGrafter"/>
</dbReference>
<evidence type="ECO:0000313" key="3">
    <source>
        <dbReference type="EMBL" id="OGE75129.1"/>
    </source>
</evidence>
<dbReference type="AlphaFoldDB" id="A0A1F5NBV7"/>
<dbReference type="EMBL" id="MFEG01000034">
    <property type="protein sequence ID" value="OGE75129.1"/>
    <property type="molecule type" value="Genomic_DNA"/>
</dbReference>
<dbReference type="InterPro" id="IPR052019">
    <property type="entry name" value="F420H2_bilvrd_red/Heme_oxyg"/>
</dbReference>
<keyword evidence="1" id="KW-0560">Oxidoreductase</keyword>
<dbReference type="Gene3D" id="2.30.110.10">
    <property type="entry name" value="Electron Transport, Fmn-binding Protein, Chain A"/>
    <property type="match status" value="1"/>
</dbReference>
<proteinExistence type="predicted"/>
<evidence type="ECO:0000259" key="2">
    <source>
        <dbReference type="Pfam" id="PF01243"/>
    </source>
</evidence>
<organism evidence="3 4">
    <name type="scientific">Candidatus Doudnabacteria bacterium RIFCSPHIGHO2_01_52_17</name>
    <dbReference type="NCBI Taxonomy" id="1817820"/>
    <lineage>
        <taxon>Bacteria</taxon>
        <taxon>Candidatus Doudnaibacteriota</taxon>
    </lineage>
</organism>
<dbReference type="GO" id="GO:0070967">
    <property type="term" value="F:coenzyme F420 binding"/>
    <property type="evidence" value="ECO:0007669"/>
    <property type="project" value="TreeGrafter"/>
</dbReference>